<dbReference type="AlphaFoldDB" id="A0A7W7ABN1"/>
<dbReference type="InterPro" id="IPR009100">
    <property type="entry name" value="AcylCoA_DH/oxidase_NM_dom_sf"/>
</dbReference>
<dbReference type="SUPFAM" id="SSF47203">
    <property type="entry name" value="Acyl-CoA dehydrogenase C-terminal domain-like"/>
    <property type="match status" value="1"/>
</dbReference>
<dbReference type="SUPFAM" id="SSF56645">
    <property type="entry name" value="Acyl-CoA dehydrogenase NM domain-like"/>
    <property type="match status" value="1"/>
</dbReference>
<dbReference type="GO" id="GO:0005737">
    <property type="term" value="C:cytoplasm"/>
    <property type="evidence" value="ECO:0007669"/>
    <property type="project" value="TreeGrafter"/>
</dbReference>
<dbReference type="Gene3D" id="2.40.110.10">
    <property type="entry name" value="Butyryl-CoA Dehydrogenase, subunit A, domain 2"/>
    <property type="match status" value="1"/>
</dbReference>
<comment type="caution">
    <text evidence="3">The sequence shown here is derived from an EMBL/GenBank/DDBJ whole genome shotgun (WGS) entry which is preliminary data.</text>
</comment>
<dbReference type="OrthoDB" id="7316074at2"/>
<organism evidence="3 4">
    <name type="scientific">Novosphingobium taihuense</name>
    <dbReference type="NCBI Taxonomy" id="260085"/>
    <lineage>
        <taxon>Bacteria</taxon>
        <taxon>Pseudomonadati</taxon>
        <taxon>Pseudomonadota</taxon>
        <taxon>Alphaproteobacteria</taxon>
        <taxon>Sphingomonadales</taxon>
        <taxon>Sphingomonadaceae</taxon>
        <taxon>Novosphingobium</taxon>
    </lineage>
</organism>
<dbReference type="RefSeq" id="WP_144903605.1">
    <property type="nucleotide sequence ID" value="NZ_JACHOA010000004.1"/>
</dbReference>
<dbReference type="InterPro" id="IPR037069">
    <property type="entry name" value="AcylCoA_DH/ox_N_sf"/>
</dbReference>
<accession>A0A7W7ABN1</accession>
<evidence type="ECO:0000313" key="4">
    <source>
        <dbReference type="Proteomes" id="UP000538566"/>
    </source>
</evidence>
<evidence type="ECO:0000256" key="1">
    <source>
        <dbReference type="ARBA" id="ARBA00023002"/>
    </source>
</evidence>
<dbReference type="EMBL" id="JACHOA010000004">
    <property type="protein sequence ID" value="MBB4614033.1"/>
    <property type="molecule type" value="Genomic_DNA"/>
</dbReference>
<reference evidence="3 4" key="1">
    <citation type="submission" date="2020-08" db="EMBL/GenBank/DDBJ databases">
        <title>Genomic Encyclopedia of Type Strains, Phase IV (KMG-IV): sequencing the most valuable type-strain genomes for metagenomic binning, comparative biology and taxonomic classification.</title>
        <authorList>
            <person name="Goeker M."/>
        </authorList>
    </citation>
    <scope>NUCLEOTIDE SEQUENCE [LARGE SCALE GENOMIC DNA]</scope>
    <source>
        <strain evidence="3 4">DSM 17507</strain>
    </source>
</reference>
<keyword evidence="4" id="KW-1185">Reference proteome</keyword>
<protein>
    <submittedName>
        <fullName evidence="3">Alkylation response protein AidB-like acyl-CoA dehydrogenase</fullName>
    </submittedName>
</protein>
<dbReference type="GO" id="GO:0003995">
    <property type="term" value="F:acyl-CoA dehydrogenase activity"/>
    <property type="evidence" value="ECO:0007669"/>
    <property type="project" value="TreeGrafter"/>
</dbReference>
<dbReference type="Pfam" id="PF08028">
    <property type="entry name" value="Acyl-CoA_dh_2"/>
    <property type="match status" value="1"/>
</dbReference>
<dbReference type="InterPro" id="IPR013107">
    <property type="entry name" value="Acyl-CoA_DH_C"/>
</dbReference>
<sequence>MATAPLEQTRPITDEAAADPMARLLAACRARRDEFGEKQQISQDVVQLMKQAGVYRACVARSLGGDEVSPATFLRMIERIAQADGSAGWVASFGVSATYLGSLPMASLQEMYANGPDVVFSGMIFPPQPATPVGDALEVSGRWSWGSGSTGADYIGVGIKVEGDASTGGLPLVAVMPAHKAQIVRNWNVIGLKGTGSHDVVVDKVMVPREWTFVRGSKSNLEGALFRYPAMALAAQVLAVVALGVGRAAIEELMDYALGRTSITGAPTLANRPNVQMDLARAEATLRSARAFFYETTEEAFDVLQRGDDLTPKQIALLRLGASHAARAGSDVAGAVYRMSGTTGIFEGHPVAHYMHDAMIVPQHAFLADGTFESAGKVFFGLTPPPGFP</sequence>
<dbReference type="Gene3D" id="1.20.140.10">
    <property type="entry name" value="Butyryl-CoA Dehydrogenase, subunit A, domain 3"/>
    <property type="match status" value="1"/>
</dbReference>
<name>A0A7W7ABN1_9SPHN</name>
<dbReference type="InterPro" id="IPR046373">
    <property type="entry name" value="Acyl-CoA_Oxase/DH_mid-dom_sf"/>
</dbReference>
<keyword evidence="1" id="KW-0560">Oxidoreductase</keyword>
<gene>
    <name evidence="3" type="ORF">GGR37_002319</name>
</gene>
<dbReference type="InterPro" id="IPR050741">
    <property type="entry name" value="Acyl-CoA_dehydrogenase"/>
</dbReference>
<feature type="domain" description="Acyl-CoA dehydrogenase C-terminal" evidence="2">
    <location>
        <begin position="237"/>
        <end position="367"/>
    </location>
</feature>
<dbReference type="PANTHER" id="PTHR48083:SF5">
    <property type="entry name" value="NRGC PROTEIN"/>
    <property type="match status" value="1"/>
</dbReference>
<proteinExistence type="predicted"/>
<dbReference type="Gene3D" id="1.10.540.10">
    <property type="entry name" value="Acyl-CoA dehydrogenase/oxidase, N-terminal domain"/>
    <property type="match status" value="1"/>
</dbReference>
<dbReference type="GO" id="GO:0033539">
    <property type="term" value="P:fatty acid beta-oxidation using acyl-CoA dehydrogenase"/>
    <property type="evidence" value="ECO:0007669"/>
    <property type="project" value="TreeGrafter"/>
</dbReference>
<dbReference type="PIRSF" id="PIRSF016578">
    <property type="entry name" value="HsaA"/>
    <property type="match status" value="1"/>
</dbReference>
<dbReference type="Proteomes" id="UP000538566">
    <property type="component" value="Unassembled WGS sequence"/>
</dbReference>
<dbReference type="PANTHER" id="PTHR48083">
    <property type="entry name" value="MEDIUM-CHAIN SPECIFIC ACYL-COA DEHYDROGENASE, MITOCHONDRIAL-RELATED"/>
    <property type="match status" value="1"/>
</dbReference>
<dbReference type="GO" id="GO:0050660">
    <property type="term" value="F:flavin adenine dinucleotide binding"/>
    <property type="evidence" value="ECO:0007669"/>
    <property type="project" value="InterPro"/>
</dbReference>
<evidence type="ECO:0000313" key="3">
    <source>
        <dbReference type="EMBL" id="MBB4614033.1"/>
    </source>
</evidence>
<dbReference type="InterPro" id="IPR036250">
    <property type="entry name" value="AcylCo_DH-like_C"/>
</dbReference>
<evidence type="ECO:0000259" key="2">
    <source>
        <dbReference type="Pfam" id="PF08028"/>
    </source>
</evidence>